<keyword evidence="3" id="KW-0732">Signal</keyword>
<evidence type="ECO:0000256" key="3">
    <source>
        <dbReference type="SAM" id="SignalP"/>
    </source>
</evidence>
<feature type="signal peptide" evidence="3">
    <location>
        <begin position="1"/>
        <end position="19"/>
    </location>
</feature>
<evidence type="ECO:0000313" key="5">
    <source>
        <dbReference type="Proteomes" id="UP000327468"/>
    </source>
</evidence>
<dbReference type="Proteomes" id="UP000327468">
    <property type="component" value="Chromosome 14"/>
</dbReference>
<comment type="caution">
    <text evidence="4">The sequence shown here is derived from an EMBL/GenBank/DDBJ whole genome shotgun (WGS) entry which is preliminary data.</text>
</comment>
<organism evidence="4 5">
    <name type="scientific">Pangasianodon hypophthalmus</name>
    <name type="common">Striped catfish</name>
    <name type="synonym">Helicophagus hypophthalmus</name>
    <dbReference type="NCBI Taxonomy" id="310915"/>
    <lineage>
        <taxon>Eukaryota</taxon>
        <taxon>Metazoa</taxon>
        <taxon>Chordata</taxon>
        <taxon>Craniata</taxon>
        <taxon>Vertebrata</taxon>
        <taxon>Euteleostomi</taxon>
        <taxon>Actinopterygii</taxon>
        <taxon>Neopterygii</taxon>
        <taxon>Teleostei</taxon>
        <taxon>Ostariophysi</taxon>
        <taxon>Siluriformes</taxon>
        <taxon>Pangasiidae</taxon>
        <taxon>Pangasianodon</taxon>
    </lineage>
</organism>
<feature type="region of interest" description="Disordered" evidence="1">
    <location>
        <begin position="251"/>
        <end position="301"/>
    </location>
</feature>
<keyword evidence="2" id="KW-0812">Transmembrane</keyword>
<name>A0A5N5M698_PANHP</name>
<reference evidence="4 5" key="1">
    <citation type="submission" date="2019-06" db="EMBL/GenBank/DDBJ databases">
        <title>A chromosome-scale genome assembly of the striped catfish, Pangasianodon hypophthalmus.</title>
        <authorList>
            <person name="Wen M."/>
            <person name="Zahm M."/>
            <person name="Roques C."/>
            <person name="Cabau C."/>
            <person name="Klopp C."/>
            <person name="Donnadieu C."/>
            <person name="Jouanno E."/>
            <person name="Avarre J.-C."/>
            <person name="Campet M."/>
            <person name="Ha T.T.T."/>
            <person name="Dugue R."/>
            <person name="Lampietro C."/>
            <person name="Louis A."/>
            <person name="Herpin A."/>
            <person name="Echchiki A."/>
            <person name="Berthelot C."/>
            <person name="Parey E."/>
            <person name="Roest-Crollius H."/>
            <person name="Braasch I."/>
            <person name="Postlethwait J."/>
            <person name="Bobe J."/>
            <person name="Montfort J."/>
            <person name="Bouchez O."/>
            <person name="Begum T."/>
            <person name="Schartl M."/>
            <person name="Guiguen Y."/>
        </authorList>
    </citation>
    <scope>NUCLEOTIDE SEQUENCE [LARGE SCALE GENOMIC DNA]</scope>
    <source>
        <strain evidence="4 5">Indonesia</strain>
        <tissue evidence="4">Blood</tissue>
    </source>
</reference>
<evidence type="ECO:0000256" key="1">
    <source>
        <dbReference type="SAM" id="MobiDB-lite"/>
    </source>
</evidence>
<accession>A0A5N5M698</accession>
<proteinExistence type="predicted"/>
<evidence type="ECO:0000313" key="4">
    <source>
        <dbReference type="EMBL" id="KAB5550537.1"/>
    </source>
</evidence>
<feature type="compositionally biased region" description="Basic and acidic residues" evidence="1">
    <location>
        <begin position="265"/>
        <end position="282"/>
    </location>
</feature>
<dbReference type="EMBL" id="VFJC01000015">
    <property type="protein sequence ID" value="KAB5550537.1"/>
    <property type="molecule type" value="Genomic_DNA"/>
</dbReference>
<feature type="compositionally biased region" description="Basic and acidic residues" evidence="1">
    <location>
        <begin position="92"/>
        <end position="109"/>
    </location>
</feature>
<feature type="region of interest" description="Disordered" evidence="1">
    <location>
        <begin position="18"/>
        <end position="109"/>
    </location>
</feature>
<feature type="compositionally biased region" description="Polar residues" evidence="1">
    <location>
        <begin position="21"/>
        <end position="51"/>
    </location>
</feature>
<keyword evidence="2" id="KW-0472">Membrane</keyword>
<sequence length="301" mass="32946">MNMLIIFVLLFTITLKAKGTNGDNDTSPSPVEENTSYSETNQVTTGETKLSTGCKGTPNCSALYPSPSPSPNATDDKKEDRNSVTQPTNTTSDDHSKAHNTPECESKAGRENKDDLAAIMHLDLRTVLIFLLGVICSTIIFSTVSCFVIICNRCRTTDAKQKENIILEAVKSEHDPSDEDQADEQAPLQVQTPAEVSTNTSALNSGKIEGAGEVNEVDYASINYSLLQKKADGDLKPQKVESDYAEIQLKKQSEGEEVETLQDGVKPDEMKQREVKQDRVDQGLEGGMESQKQVELEEVQV</sequence>
<keyword evidence="5" id="KW-1185">Reference proteome</keyword>
<dbReference type="AlphaFoldDB" id="A0A5N5M698"/>
<feature type="transmembrane region" description="Helical" evidence="2">
    <location>
        <begin position="127"/>
        <end position="151"/>
    </location>
</feature>
<keyword evidence="2" id="KW-1133">Transmembrane helix</keyword>
<protein>
    <submittedName>
        <fullName evidence="4">Uncharacterized protein</fullName>
    </submittedName>
</protein>
<gene>
    <name evidence="4" type="ORF">PHYPO_G00054830</name>
</gene>
<evidence type="ECO:0000256" key="2">
    <source>
        <dbReference type="SAM" id="Phobius"/>
    </source>
</evidence>
<feature type="chain" id="PRO_5024411051" evidence="3">
    <location>
        <begin position="20"/>
        <end position="301"/>
    </location>
</feature>